<dbReference type="EMBL" id="HBGV01013584">
    <property type="protein sequence ID" value="CAD9503375.1"/>
    <property type="molecule type" value="Transcribed_RNA"/>
</dbReference>
<dbReference type="AlphaFoldDB" id="A0A7S2HY23"/>
<accession>A0A7S2HY23</accession>
<evidence type="ECO:0000313" key="5">
    <source>
        <dbReference type="EMBL" id="CAD9503375.1"/>
    </source>
</evidence>
<organism evidence="5">
    <name type="scientific">Helicotheca tamesis</name>
    <dbReference type="NCBI Taxonomy" id="374047"/>
    <lineage>
        <taxon>Eukaryota</taxon>
        <taxon>Sar</taxon>
        <taxon>Stramenopiles</taxon>
        <taxon>Ochrophyta</taxon>
        <taxon>Bacillariophyta</taxon>
        <taxon>Mediophyceae</taxon>
        <taxon>Lithodesmiophycidae</taxon>
        <taxon>Lithodesmiales</taxon>
        <taxon>Lithodesmiaceae</taxon>
        <taxon>Helicotheca</taxon>
    </lineage>
</organism>
<dbReference type="PROSITE" id="PS51160">
    <property type="entry name" value="ACYLPHOSPHATASE_3"/>
    <property type="match status" value="1"/>
</dbReference>
<evidence type="ECO:0000256" key="3">
    <source>
        <dbReference type="SAM" id="SignalP"/>
    </source>
</evidence>
<dbReference type="InterPro" id="IPR001792">
    <property type="entry name" value="Acylphosphatase-like_dom"/>
</dbReference>
<dbReference type="SUPFAM" id="SSF54975">
    <property type="entry name" value="Acylphosphatase/BLUF domain-like"/>
    <property type="match status" value="1"/>
</dbReference>
<reference evidence="5" key="1">
    <citation type="submission" date="2021-01" db="EMBL/GenBank/DDBJ databases">
        <authorList>
            <person name="Corre E."/>
            <person name="Pelletier E."/>
            <person name="Niang G."/>
            <person name="Scheremetjew M."/>
            <person name="Finn R."/>
            <person name="Kale V."/>
            <person name="Holt S."/>
            <person name="Cochrane G."/>
            <person name="Meng A."/>
            <person name="Brown T."/>
            <person name="Cohen L."/>
        </authorList>
    </citation>
    <scope>NUCLEOTIDE SEQUENCE</scope>
    <source>
        <strain evidence="5">CCMP826</strain>
    </source>
</reference>
<feature type="domain" description="Acylphosphatase-like" evidence="4">
    <location>
        <begin position="64"/>
        <end position="155"/>
    </location>
</feature>
<evidence type="ECO:0000259" key="4">
    <source>
        <dbReference type="PROSITE" id="PS51160"/>
    </source>
</evidence>
<proteinExistence type="inferred from homology"/>
<sequence>MMRTLYVMAVAAVAAILLAAIPSANAFTVGEPSATRSISFHRSRVHRMAENADAAAVDPNEIVGRRIVVTGDVQGGYYRSCVANEAGRFRRLQGTMTAPDDTKEAEIYVEGKRKMVDGFVRWCKKGDVGLSQQISVKDVFEEVPTGLYGTFTVDTGREH</sequence>
<feature type="signal peptide" evidence="3">
    <location>
        <begin position="1"/>
        <end position="26"/>
    </location>
</feature>
<dbReference type="Gene3D" id="3.30.70.100">
    <property type="match status" value="1"/>
</dbReference>
<gene>
    <name evidence="5" type="ORF">HTAM1171_LOCUS8277</name>
</gene>
<protein>
    <recommendedName>
        <fullName evidence="4">Acylphosphatase-like domain-containing protein</fullName>
    </recommendedName>
</protein>
<evidence type="ECO:0000256" key="2">
    <source>
        <dbReference type="RuleBase" id="RU004168"/>
    </source>
</evidence>
<evidence type="ECO:0000256" key="1">
    <source>
        <dbReference type="PROSITE-ProRule" id="PRU00520"/>
    </source>
</evidence>
<keyword evidence="3" id="KW-0732">Signal</keyword>
<dbReference type="Pfam" id="PF00708">
    <property type="entry name" value="Acylphosphatase"/>
    <property type="match status" value="1"/>
</dbReference>
<comment type="caution">
    <text evidence="1">Lacks conserved residue(s) required for the propagation of feature annotation.</text>
</comment>
<name>A0A7S2HY23_9STRA</name>
<dbReference type="InterPro" id="IPR036046">
    <property type="entry name" value="Acylphosphatase-like_dom_sf"/>
</dbReference>
<feature type="chain" id="PRO_5031392885" description="Acylphosphatase-like domain-containing protein" evidence="3">
    <location>
        <begin position="27"/>
        <end position="159"/>
    </location>
</feature>
<comment type="similarity">
    <text evidence="2">Belongs to the acylphosphatase family.</text>
</comment>